<dbReference type="EMBL" id="BAABCW010000030">
    <property type="protein sequence ID" value="GAA3522608.1"/>
    <property type="molecule type" value="Genomic_DNA"/>
</dbReference>
<dbReference type="PROSITE" id="PS51257">
    <property type="entry name" value="PROKAR_LIPOPROTEIN"/>
    <property type="match status" value="1"/>
</dbReference>
<dbReference type="InterPro" id="IPR013780">
    <property type="entry name" value="Glyco_hydro_b"/>
</dbReference>
<sequence length="479" mass="54041">MMKFFKTHINRWLVVGCMGLSFIGCSDDEMEENPTPAQPEATDFTATLAKYTANDGVMMQAFYWDVTPQGDWYDIISAHIEDWKTTGVNRIWLPPPSKGQSGFSSMGYDPSDYFDLGEFDQHGTVETRFGSKAELKSLIDVAHQNDIEVIADIVLGHNSGGGLQANPFRDGAEVYSLFNEANGNASGKFNRTNEHFHPNDIHQNDEQALFFAETDLCHDQPYVQDWLWKRDDSFAEYLKSFGFDGWRFDYVKSFSPEVIKEWNEKVGGFSVGENFDGNSEVLENWVEASGSTAFDFACFYKLDEALDRHQDLTYLDQGMLRKTYPDQAVTFTANHDTEKDENPDNRISLANKLKAYAYILTHDGYPCIFYSDYENIALQAQLKGLIAIYNSLATGAVEVLKISEEEYIMKREGNADNPGLILYINIDDQSHSFDASTNWNNKELVDYAGNVKTTITVDANGAATLTVPANSFTIWSVME</sequence>
<dbReference type="Pfam" id="PF00128">
    <property type="entry name" value="Alpha-amylase"/>
    <property type="match status" value="1"/>
</dbReference>
<evidence type="ECO:0000256" key="6">
    <source>
        <dbReference type="ARBA" id="ARBA00023295"/>
    </source>
</evidence>
<dbReference type="Pfam" id="PF09154">
    <property type="entry name" value="Alpha-amy_C_pro"/>
    <property type="match status" value="1"/>
</dbReference>
<evidence type="ECO:0000256" key="3">
    <source>
        <dbReference type="ARBA" id="ARBA00022723"/>
    </source>
</evidence>
<dbReference type="CDD" id="cd11314">
    <property type="entry name" value="AmyAc_arch_bac_plant_AmyA"/>
    <property type="match status" value="1"/>
</dbReference>
<evidence type="ECO:0000256" key="4">
    <source>
        <dbReference type="ARBA" id="ARBA00022801"/>
    </source>
</evidence>
<name>A0ABP6UUW3_9FLAO</name>
<dbReference type="SUPFAM" id="SSF51445">
    <property type="entry name" value="(Trans)glycosidases"/>
    <property type="match status" value="1"/>
</dbReference>
<dbReference type="InterPro" id="IPR006047">
    <property type="entry name" value="GH13_cat_dom"/>
</dbReference>
<dbReference type="SMART" id="SM00642">
    <property type="entry name" value="Aamy"/>
    <property type="match status" value="1"/>
</dbReference>
<dbReference type="InterPro" id="IPR017853">
    <property type="entry name" value="GH"/>
</dbReference>
<dbReference type="Gene3D" id="2.60.40.1180">
    <property type="entry name" value="Golgi alpha-mannosidase II"/>
    <property type="match status" value="1"/>
</dbReference>
<dbReference type="RefSeq" id="WP_344930779.1">
    <property type="nucleotide sequence ID" value="NZ_BAABCW010000030.1"/>
</dbReference>
<keyword evidence="9" id="KW-1185">Reference proteome</keyword>
<dbReference type="NCBIfam" id="NF006970">
    <property type="entry name" value="PRK09441.1-3"/>
    <property type="match status" value="1"/>
</dbReference>
<evidence type="ECO:0000256" key="2">
    <source>
        <dbReference type="ARBA" id="ARBA00008061"/>
    </source>
</evidence>
<keyword evidence="4" id="KW-0378">Hydrolase</keyword>
<keyword evidence="3" id="KW-0479">Metal-binding</keyword>
<dbReference type="InterPro" id="IPR015237">
    <property type="entry name" value="Alpha-amylase_C_pro"/>
</dbReference>
<dbReference type="InterPro" id="IPR013776">
    <property type="entry name" value="A-amylase_thermo"/>
</dbReference>
<dbReference type="PANTHER" id="PTHR43447">
    <property type="entry name" value="ALPHA-AMYLASE"/>
    <property type="match status" value="1"/>
</dbReference>
<evidence type="ECO:0000313" key="8">
    <source>
        <dbReference type="EMBL" id="GAA3522608.1"/>
    </source>
</evidence>
<accession>A0ABP6UUW3</accession>
<evidence type="ECO:0000256" key="5">
    <source>
        <dbReference type="ARBA" id="ARBA00023277"/>
    </source>
</evidence>
<feature type="domain" description="Glycosyl hydrolase family 13 catalytic" evidence="7">
    <location>
        <begin position="56"/>
        <end position="389"/>
    </location>
</feature>
<dbReference type="Proteomes" id="UP001500459">
    <property type="component" value="Unassembled WGS sequence"/>
</dbReference>
<dbReference type="Gene3D" id="3.20.20.80">
    <property type="entry name" value="Glycosidases"/>
    <property type="match status" value="1"/>
</dbReference>
<evidence type="ECO:0000256" key="1">
    <source>
        <dbReference type="ARBA" id="ARBA00001913"/>
    </source>
</evidence>
<dbReference type="SUPFAM" id="SSF51011">
    <property type="entry name" value="Glycosyl hydrolase domain"/>
    <property type="match status" value="1"/>
</dbReference>
<keyword evidence="5" id="KW-0119">Carbohydrate metabolism</keyword>
<protein>
    <submittedName>
        <fullName evidence="8">Alpha-amylase</fullName>
    </submittedName>
</protein>
<organism evidence="8 9">
    <name type="scientific">Aquimarina addita</name>
    <dbReference type="NCBI Taxonomy" id="870485"/>
    <lineage>
        <taxon>Bacteria</taxon>
        <taxon>Pseudomonadati</taxon>
        <taxon>Bacteroidota</taxon>
        <taxon>Flavobacteriia</taxon>
        <taxon>Flavobacteriales</taxon>
        <taxon>Flavobacteriaceae</taxon>
        <taxon>Aquimarina</taxon>
    </lineage>
</organism>
<comment type="cofactor">
    <cofactor evidence="1">
        <name>Ca(2+)</name>
        <dbReference type="ChEBI" id="CHEBI:29108"/>
    </cofactor>
</comment>
<evidence type="ECO:0000313" key="9">
    <source>
        <dbReference type="Proteomes" id="UP001500459"/>
    </source>
</evidence>
<comment type="caution">
    <text evidence="8">The sequence shown here is derived from an EMBL/GenBank/DDBJ whole genome shotgun (WGS) entry which is preliminary data.</text>
</comment>
<comment type="similarity">
    <text evidence="2">Belongs to the glycosyl hydrolase 13 family.</text>
</comment>
<proteinExistence type="inferred from homology"/>
<keyword evidence="6" id="KW-0326">Glycosidase</keyword>
<evidence type="ECO:0000259" key="7">
    <source>
        <dbReference type="SMART" id="SM00642"/>
    </source>
</evidence>
<reference evidence="9" key="1">
    <citation type="journal article" date="2019" name="Int. J. Syst. Evol. Microbiol.">
        <title>The Global Catalogue of Microorganisms (GCM) 10K type strain sequencing project: providing services to taxonomists for standard genome sequencing and annotation.</title>
        <authorList>
            <consortium name="The Broad Institute Genomics Platform"/>
            <consortium name="The Broad Institute Genome Sequencing Center for Infectious Disease"/>
            <person name="Wu L."/>
            <person name="Ma J."/>
        </authorList>
    </citation>
    <scope>NUCLEOTIDE SEQUENCE [LARGE SCALE GENOMIC DNA]</scope>
    <source>
        <strain evidence="9">JCM 17106</strain>
    </source>
</reference>
<dbReference type="PIRSF" id="PIRSF001021">
    <property type="entry name" value="Alph-amls_thrmst"/>
    <property type="match status" value="1"/>
</dbReference>
<gene>
    <name evidence="8" type="ORF">GCM10022393_41510</name>
</gene>